<evidence type="ECO:0000256" key="2">
    <source>
        <dbReference type="ARBA" id="ARBA00022553"/>
    </source>
</evidence>
<dbReference type="InterPro" id="IPR011006">
    <property type="entry name" value="CheY-like_superfamily"/>
</dbReference>
<dbReference type="InterPro" id="IPR001789">
    <property type="entry name" value="Sig_transdc_resp-reg_receiver"/>
</dbReference>
<comment type="subcellular location">
    <subcellularLocation>
        <location evidence="1">Cytoplasm</location>
    </subcellularLocation>
</comment>
<dbReference type="CDD" id="cd06170">
    <property type="entry name" value="LuxR_C_like"/>
    <property type="match status" value="1"/>
</dbReference>
<dbReference type="GO" id="GO:0000160">
    <property type="term" value="P:phosphorelay signal transduction system"/>
    <property type="evidence" value="ECO:0007669"/>
    <property type="project" value="InterPro"/>
</dbReference>
<keyword evidence="2 6" id="KW-0597">Phosphoprotein</keyword>
<dbReference type="Proteomes" id="UP000180098">
    <property type="component" value="Unassembled WGS sequence"/>
</dbReference>
<dbReference type="PANTHER" id="PTHR43214">
    <property type="entry name" value="TWO-COMPONENT RESPONSE REGULATOR"/>
    <property type="match status" value="1"/>
</dbReference>
<dbReference type="SUPFAM" id="SSF52172">
    <property type="entry name" value="CheY-like"/>
    <property type="match status" value="1"/>
</dbReference>
<evidence type="ECO:0000259" key="8">
    <source>
        <dbReference type="PROSITE" id="PS50110"/>
    </source>
</evidence>
<name>A0A1S2LMQ9_9BACI</name>
<dbReference type="InterPro" id="IPR058245">
    <property type="entry name" value="NreC/VraR/RcsB-like_REC"/>
</dbReference>
<evidence type="ECO:0000256" key="5">
    <source>
        <dbReference type="ARBA" id="ARBA00023163"/>
    </source>
</evidence>
<dbReference type="SMART" id="SM00448">
    <property type="entry name" value="REC"/>
    <property type="match status" value="1"/>
</dbReference>
<protein>
    <recommendedName>
        <fullName evidence="11">DNA-binding response regulator</fullName>
    </recommendedName>
</protein>
<evidence type="ECO:0000256" key="6">
    <source>
        <dbReference type="PROSITE-ProRule" id="PRU00169"/>
    </source>
</evidence>
<dbReference type="RefSeq" id="WP_071312928.1">
    <property type="nucleotide sequence ID" value="NZ_MLQQ01000013.1"/>
</dbReference>
<evidence type="ECO:0000313" key="9">
    <source>
        <dbReference type="EMBL" id="OIJ13818.1"/>
    </source>
</evidence>
<evidence type="ECO:0008006" key="11">
    <source>
        <dbReference type="Google" id="ProtNLM"/>
    </source>
</evidence>
<comment type="caution">
    <text evidence="9">The sequence shown here is derived from an EMBL/GenBank/DDBJ whole genome shotgun (WGS) entry which is preliminary data.</text>
</comment>
<sequence>MIRILLADDHTLVRSGLKILLNQVEHFDIVGEAGNGEEAIELIKKQIPDLVLLDINMPKMDGFDTVTHIKKINSNIKILMLTMYSDQESLVKAIELGANGYILKKAPEEELIMGIKQVINEGSYVDRSLTQTFVHAMVKKQNTTNEIKKERKALTTREKEVLKLVAQGATDKEIADELVISIKTVEAHKHKIKEKLQVKRLAELIRYSLESGLLDE</sequence>
<keyword evidence="10" id="KW-1185">Reference proteome</keyword>
<feature type="domain" description="HTH luxR-type" evidence="7">
    <location>
        <begin position="147"/>
        <end position="212"/>
    </location>
</feature>
<dbReference type="Pfam" id="PF00072">
    <property type="entry name" value="Response_reg"/>
    <property type="match status" value="1"/>
</dbReference>
<keyword evidence="5" id="KW-0804">Transcription</keyword>
<dbReference type="InterPro" id="IPR016032">
    <property type="entry name" value="Sig_transdc_resp-reg_C-effctor"/>
</dbReference>
<dbReference type="Gene3D" id="3.40.50.2300">
    <property type="match status" value="1"/>
</dbReference>
<dbReference type="CDD" id="cd17535">
    <property type="entry name" value="REC_NarL-like"/>
    <property type="match status" value="1"/>
</dbReference>
<dbReference type="PRINTS" id="PR00038">
    <property type="entry name" value="HTHLUXR"/>
</dbReference>
<organism evidence="9 10">
    <name type="scientific">Anaerobacillus arseniciselenatis</name>
    <dbReference type="NCBI Taxonomy" id="85682"/>
    <lineage>
        <taxon>Bacteria</taxon>
        <taxon>Bacillati</taxon>
        <taxon>Bacillota</taxon>
        <taxon>Bacilli</taxon>
        <taxon>Bacillales</taxon>
        <taxon>Bacillaceae</taxon>
        <taxon>Anaerobacillus</taxon>
    </lineage>
</organism>
<evidence type="ECO:0000313" key="10">
    <source>
        <dbReference type="Proteomes" id="UP000180098"/>
    </source>
</evidence>
<dbReference type="EMBL" id="MLQQ01000013">
    <property type="protein sequence ID" value="OIJ13818.1"/>
    <property type="molecule type" value="Genomic_DNA"/>
</dbReference>
<dbReference type="PROSITE" id="PS50043">
    <property type="entry name" value="HTH_LUXR_2"/>
    <property type="match status" value="1"/>
</dbReference>
<evidence type="ECO:0000259" key="7">
    <source>
        <dbReference type="PROSITE" id="PS50043"/>
    </source>
</evidence>
<dbReference type="SUPFAM" id="SSF46894">
    <property type="entry name" value="C-terminal effector domain of the bipartite response regulators"/>
    <property type="match status" value="1"/>
</dbReference>
<evidence type="ECO:0000256" key="1">
    <source>
        <dbReference type="ARBA" id="ARBA00004496"/>
    </source>
</evidence>
<gene>
    <name evidence="9" type="ORF">BKP35_08555</name>
</gene>
<proteinExistence type="predicted"/>
<dbReference type="Pfam" id="PF00196">
    <property type="entry name" value="GerE"/>
    <property type="match status" value="1"/>
</dbReference>
<dbReference type="GO" id="GO:0003677">
    <property type="term" value="F:DNA binding"/>
    <property type="evidence" value="ECO:0007669"/>
    <property type="project" value="UniProtKB-KW"/>
</dbReference>
<keyword evidence="4" id="KW-0238">DNA-binding</keyword>
<reference evidence="9 10" key="1">
    <citation type="submission" date="2016-10" db="EMBL/GenBank/DDBJ databases">
        <title>Draft genome sequences of four alkaliphilic bacteria belonging to the Anaerobacillus genus.</title>
        <authorList>
            <person name="Bassil N.M."/>
            <person name="Lloyd J.R."/>
        </authorList>
    </citation>
    <scope>NUCLEOTIDE SEQUENCE [LARGE SCALE GENOMIC DNA]</scope>
    <source>
        <strain evidence="9 10">DSM 15340</strain>
    </source>
</reference>
<evidence type="ECO:0000256" key="3">
    <source>
        <dbReference type="ARBA" id="ARBA00023015"/>
    </source>
</evidence>
<feature type="domain" description="Response regulatory" evidence="8">
    <location>
        <begin position="3"/>
        <end position="119"/>
    </location>
</feature>
<dbReference type="InterPro" id="IPR000792">
    <property type="entry name" value="Tscrpt_reg_LuxR_C"/>
</dbReference>
<dbReference type="OrthoDB" id="9780153at2"/>
<evidence type="ECO:0000256" key="4">
    <source>
        <dbReference type="ARBA" id="ARBA00023125"/>
    </source>
</evidence>
<feature type="modified residue" description="4-aspartylphosphate" evidence="6">
    <location>
        <position position="54"/>
    </location>
</feature>
<keyword evidence="3" id="KW-0805">Transcription regulation</keyword>
<dbReference type="SMART" id="SM00421">
    <property type="entry name" value="HTH_LUXR"/>
    <property type="match status" value="1"/>
</dbReference>
<dbReference type="GO" id="GO:0005737">
    <property type="term" value="C:cytoplasm"/>
    <property type="evidence" value="ECO:0007669"/>
    <property type="project" value="UniProtKB-SubCell"/>
</dbReference>
<accession>A0A1S2LMQ9</accession>
<dbReference type="PROSITE" id="PS50110">
    <property type="entry name" value="RESPONSE_REGULATORY"/>
    <property type="match status" value="1"/>
</dbReference>
<dbReference type="GO" id="GO:0006355">
    <property type="term" value="P:regulation of DNA-templated transcription"/>
    <property type="evidence" value="ECO:0007669"/>
    <property type="project" value="InterPro"/>
</dbReference>
<dbReference type="InterPro" id="IPR039420">
    <property type="entry name" value="WalR-like"/>
</dbReference>
<dbReference type="AlphaFoldDB" id="A0A1S2LMQ9"/>